<protein>
    <recommendedName>
        <fullName evidence="7">N-acetylglucosaminyl-phosphatidylinositol biosynthetic protein gpi1</fullName>
    </recommendedName>
</protein>
<dbReference type="GO" id="GO:0016020">
    <property type="term" value="C:membrane"/>
    <property type="evidence" value="ECO:0007669"/>
    <property type="project" value="InterPro"/>
</dbReference>
<comment type="similarity">
    <text evidence="1">Belongs to the TRIAP1/MDM35 family.</text>
</comment>
<feature type="transmembrane region" description="Helical" evidence="4">
    <location>
        <begin position="544"/>
        <end position="566"/>
    </location>
</feature>
<dbReference type="GeneID" id="87821655"/>
<evidence type="ECO:0000313" key="5">
    <source>
        <dbReference type="EMBL" id="KAK4139433.1"/>
    </source>
</evidence>
<evidence type="ECO:0000256" key="1">
    <source>
        <dbReference type="ARBA" id="ARBA00006196"/>
    </source>
</evidence>
<keyword evidence="6" id="KW-1185">Reference proteome</keyword>
<dbReference type="AlphaFoldDB" id="A0AAN6ZIT9"/>
<dbReference type="PANTHER" id="PTHR21329">
    <property type="entry name" value="PHOSPHATIDYLINOSITOL N-ACETYLGLUCOSAMINYLTRANSFERASE SUBUNIT Q-RELATED"/>
    <property type="match status" value="1"/>
</dbReference>
<evidence type="ECO:0000256" key="3">
    <source>
        <dbReference type="SAM" id="MobiDB-lite"/>
    </source>
</evidence>
<name>A0AAN6ZIT9_9PEZI</name>
<dbReference type="EMBL" id="MU853663">
    <property type="protein sequence ID" value="KAK4139433.1"/>
    <property type="molecule type" value="Genomic_DNA"/>
</dbReference>
<comment type="caution">
    <text evidence="5">The sequence shown here is derived from an EMBL/GenBank/DDBJ whole genome shotgun (WGS) entry which is preliminary data.</text>
</comment>
<feature type="transmembrane region" description="Helical" evidence="4">
    <location>
        <begin position="613"/>
        <end position="629"/>
    </location>
</feature>
<dbReference type="GO" id="GO:0006506">
    <property type="term" value="P:GPI anchor biosynthetic process"/>
    <property type="evidence" value="ECO:0007669"/>
    <property type="project" value="InterPro"/>
</dbReference>
<keyword evidence="4" id="KW-0472">Membrane</keyword>
<dbReference type="Pfam" id="PF05254">
    <property type="entry name" value="UPF0203"/>
    <property type="match status" value="1"/>
</dbReference>
<sequence>MSQSLAPECNEIKERYDTCFLKWYSEKYLRGIGTTDNNECAVLFKEYSTCLKGALKARGIDKLLDEAREDNKENDATLMGKKKSGYITARWDLVTRLYELAIFAWNYGVVTRAAKGFVVLSLVFFLIFLPVERLATREGNLSDGLMRVFWPADLPRSDLQGVVVGWKNSALDVFVVAVLEEVEPRNVEFALKVGTLLRNAPHPVSRIYELCGQSTINVLGLANVPDTADVDPSWIRATVVPGCQIPAVTCSRASSVQLILFERPQPERMQYMSLHPIALALDDKHDSFRQEVPDGSEDDDEKDERRKKDHKKRLVEKLRQHSISKRIPSEKEKALAKIVNQINWAWELETLLQKNVSRIGTRPKRSLSVSERVVESATTARDMMLVWMWNLFTAYVWPIIKRIFVMGLMGHRIAAELLLRILEWRAQPKYAALKDISATAQQVEIRLQQFCYWPMQYVTLRRRKNDWESVTTSHPDYIRFYNSLWLVANDVIIGIALGSYIIDNASWVAEEISQLLSQYTVDALQTSISWLMGWPAGLKLNNELGAFLGDLFLWVIDYWSSCIVALRPVLPHIILFIGFSSFAGASMPIALFSDLLSILTVHIYSFYLASARIYHWQLNILISLFHLFRGKKHNVLRNRIDSCDYDLDQLLVGTILFTLLFFLLPTVVVFYLNFAIARMIIISLKAVFDTMLSCLNHFPLFALMLRVKDPGRLPGGVRFELRDTRDFDYSLNDPSPPPTSISVVHLKSVPLKFTAMFHQYFQMGQRIRKHYLSPRVLLCLLTGKFVPPLNRKNLYSLQYSMLPARRAGVMEMWDAVNSLPEPKKRKPPVQVPILTNGKKFPSNHSGGRSRGYG</sequence>
<proteinExistence type="inferred from homology"/>
<gene>
    <name evidence="5" type="ORF">C8A04DRAFT_40720</name>
</gene>
<dbReference type="GO" id="GO:0005783">
    <property type="term" value="C:endoplasmic reticulum"/>
    <property type="evidence" value="ECO:0007669"/>
    <property type="project" value="TreeGrafter"/>
</dbReference>
<feature type="transmembrane region" description="Helical" evidence="4">
    <location>
        <begin position="650"/>
        <end position="674"/>
    </location>
</feature>
<dbReference type="RefSeq" id="XP_062632804.1">
    <property type="nucleotide sequence ID" value="XM_062785042.1"/>
</dbReference>
<organism evidence="5 6">
    <name type="scientific">Dichotomopilus funicola</name>
    <dbReference type="NCBI Taxonomy" id="1934379"/>
    <lineage>
        <taxon>Eukaryota</taxon>
        <taxon>Fungi</taxon>
        <taxon>Dikarya</taxon>
        <taxon>Ascomycota</taxon>
        <taxon>Pezizomycotina</taxon>
        <taxon>Sordariomycetes</taxon>
        <taxon>Sordariomycetidae</taxon>
        <taxon>Sordariales</taxon>
        <taxon>Chaetomiaceae</taxon>
        <taxon>Dichotomopilus</taxon>
    </lineage>
</organism>
<dbReference type="Proteomes" id="UP001302676">
    <property type="component" value="Unassembled WGS sequence"/>
</dbReference>
<keyword evidence="2" id="KW-1015">Disulfide bond</keyword>
<feature type="transmembrane region" description="Helical" evidence="4">
    <location>
        <begin position="484"/>
        <end position="502"/>
    </location>
</feature>
<dbReference type="Pfam" id="PF05024">
    <property type="entry name" value="Gpi1"/>
    <property type="match status" value="1"/>
</dbReference>
<dbReference type="InterPro" id="IPR007918">
    <property type="entry name" value="MDM35_apoptosis"/>
</dbReference>
<keyword evidence="4" id="KW-1133">Transmembrane helix</keyword>
<accession>A0AAN6ZIT9</accession>
<evidence type="ECO:0000256" key="2">
    <source>
        <dbReference type="ARBA" id="ARBA00023157"/>
    </source>
</evidence>
<reference evidence="5" key="2">
    <citation type="submission" date="2023-05" db="EMBL/GenBank/DDBJ databases">
        <authorList>
            <consortium name="Lawrence Berkeley National Laboratory"/>
            <person name="Steindorff A."/>
            <person name="Hensen N."/>
            <person name="Bonometti L."/>
            <person name="Westerberg I."/>
            <person name="Brannstrom I.O."/>
            <person name="Guillou S."/>
            <person name="Cros-Aarteil S."/>
            <person name="Calhoun S."/>
            <person name="Haridas S."/>
            <person name="Kuo A."/>
            <person name="Mondo S."/>
            <person name="Pangilinan J."/>
            <person name="Riley R."/>
            <person name="Labutti K."/>
            <person name="Andreopoulos B."/>
            <person name="Lipzen A."/>
            <person name="Chen C."/>
            <person name="Yanf M."/>
            <person name="Daum C."/>
            <person name="Ng V."/>
            <person name="Clum A."/>
            <person name="Ohm R."/>
            <person name="Martin F."/>
            <person name="Silar P."/>
            <person name="Natvig D."/>
            <person name="Lalanne C."/>
            <person name="Gautier V."/>
            <person name="Ament-Velasquez S.L."/>
            <person name="Kruys A."/>
            <person name="Hutchinson M.I."/>
            <person name="Powell A.J."/>
            <person name="Barry K."/>
            <person name="Miller A.N."/>
            <person name="Grigoriev I.V."/>
            <person name="Debuchy R."/>
            <person name="Gladieux P."/>
            <person name="Thoren M.H."/>
            <person name="Johannesson H."/>
        </authorList>
    </citation>
    <scope>NUCLEOTIDE SEQUENCE</scope>
    <source>
        <strain evidence="5">CBS 141.50</strain>
    </source>
</reference>
<dbReference type="PANTHER" id="PTHR21329:SF3">
    <property type="entry name" value="PHOSPHATIDYLINOSITOL N-ACETYLGLUCOSAMINYLTRANSFERASE SUBUNIT Q"/>
    <property type="match status" value="1"/>
</dbReference>
<feature type="transmembrane region" description="Helical" evidence="4">
    <location>
        <begin position="573"/>
        <end position="593"/>
    </location>
</feature>
<evidence type="ECO:0008006" key="7">
    <source>
        <dbReference type="Google" id="ProtNLM"/>
    </source>
</evidence>
<reference evidence="5" key="1">
    <citation type="journal article" date="2023" name="Mol. Phylogenet. Evol.">
        <title>Genome-scale phylogeny and comparative genomics of the fungal order Sordariales.</title>
        <authorList>
            <person name="Hensen N."/>
            <person name="Bonometti L."/>
            <person name="Westerberg I."/>
            <person name="Brannstrom I.O."/>
            <person name="Guillou S."/>
            <person name="Cros-Aarteil S."/>
            <person name="Calhoun S."/>
            <person name="Haridas S."/>
            <person name="Kuo A."/>
            <person name="Mondo S."/>
            <person name="Pangilinan J."/>
            <person name="Riley R."/>
            <person name="LaButti K."/>
            <person name="Andreopoulos B."/>
            <person name="Lipzen A."/>
            <person name="Chen C."/>
            <person name="Yan M."/>
            <person name="Daum C."/>
            <person name="Ng V."/>
            <person name="Clum A."/>
            <person name="Steindorff A."/>
            <person name="Ohm R.A."/>
            <person name="Martin F."/>
            <person name="Silar P."/>
            <person name="Natvig D.O."/>
            <person name="Lalanne C."/>
            <person name="Gautier V."/>
            <person name="Ament-Velasquez S.L."/>
            <person name="Kruys A."/>
            <person name="Hutchinson M.I."/>
            <person name="Powell A.J."/>
            <person name="Barry K."/>
            <person name="Miller A.N."/>
            <person name="Grigoriev I.V."/>
            <person name="Debuchy R."/>
            <person name="Gladieux P."/>
            <person name="Hiltunen Thoren M."/>
            <person name="Johannesson H."/>
        </authorList>
    </citation>
    <scope>NUCLEOTIDE SEQUENCE</scope>
    <source>
        <strain evidence="5">CBS 141.50</strain>
    </source>
</reference>
<evidence type="ECO:0000313" key="6">
    <source>
        <dbReference type="Proteomes" id="UP001302676"/>
    </source>
</evidence>
<keyword evidence="4" id="KW-0812">Transmembrane</keyword>
<feature type="region of interest" description="Disordered" evidence="3">
    <location>
        <begin position="288"/>
        <end position="313"/>
    </location>
</feature>
<feature type="region of interest" description="Disordered" evidence="3">
    <location>
        <begin position="821"/>
        <end position="853"/>
    </location>
</feature>
<evidence type="ECO:0000256" key="4">
    <source>
        <dbReference type="SAM" id="Phobius"/>
    </source>
</evidence>
<dbReference type="InterPro" id="IPR007720">
    <property type="entry name" value="PigQ/GPI1"/>
</dbReference>